<protein>
    <recommendedName>
        <fullName evidence="3">Thrombospondin-like N-terminal domain-containing protein</fullName>
    </recommendedName>
</protein>
<dbReference type="STRING" id="8022.A0A061A5C6"/>
<evidence type="ECO:0000256" key="1">
    <source>
        <dbReference type="ARBA" id="ARBA00022729"/>
    </source>
</evidence>
<accession>A0A061A5C6</accession>
<dbReference type="AlphaFoldDB" id="A0A061A5C6"/>
<gene>
    <name evidence="4" type="ORF">GSONMT00058728001</name>
</gene>
<dbReference type="InterPro" id="IPR013320">
    <property type="entry name" value="ConA-like_dom_sf"/>
</dbReference>
<sequence length="190" mass="20672">MLRLRLGIGVREDRILNGTELCVPTRLAVQDFVCVCLTVCFLSQVFPHGLPDEFTLVFTLLLKKKTLRDNIYLFQISDEQGYPQFSLDLNGPEATLSLRARGADPLSDPVGCLFSGEGVESLLDSGWHKLSLSVQQGAASLHVDCSSIQTMPLEPRGELPTKGHTLLGIRATDAAPVEVLTGRPGRERGG</sequence>
<evidence type="ECO:0000313" key="4">
    <source>
        <dbReference type="EMBL" id="CDR18038.1"/>
    </source>
</evidence>
<dbReference type="SMART" id="SM00210">
    <property type="entry name" value="TSPN"/>
    <property type="match status" value="1"/>
</dbReference>
<keyword evidence="2" id="KW-0677">Repeat</keyword>
<name>A0A061A5C6_ONCMY</name>
<dbReference type="Gene3D" id="2.60.120.200">
    <property type="match status" value="1"/>
</dbReference>
<proteinExistence type="predicted"/>
<organism evidence="4 5">
    <name type="scientific">Oncorhynchus mykiss</name>
    <name type="common">Rainbow trout</name>
    <name type="synonym">Salmo gairdneri</name>
    <dbReference type="NCBI Taxonomy" id="8022"/>
    <lineage>
        <taxon>Eukaryota</taxon>
        <taxon>Metazoa</taxon>
        <taxon>Chordata</taxon>
        <taxon>Craniata</taxon>
        <taxon>Vertebrata</taxon>
        <taxon>Euteleostomi</taxon>
        <taxon>Actinopterygii</taxon>
        <taxon>Neopterygii</taxon>
        <taxon>Teleostei</taxon>
        <taxon>Protacanthopterygii</taxon>
        <taxon>Salmoniformes</taxon>
        <taxon>Salmonidae</taxon>
        <taxon>Salmoninae</taxon>
        <taxon>Oncorhynchus</taxon>
    </lineage>
</organism>
<keyword evidence="1" id="KW-0732">Signal</keyword>
<evidence type="ECO:0000313" key="5">
    <source>
        <dbReference type="Proteomes" id="UP000193380"/>
    </source>
</evidence>
<dbReference type="EMBL" id="FR974246">
    <property type="protein sequence ID" value="CDR18038.1"/>
    <property type="molecule type" value="Genomic_DNA"/>
</dbReference>
<feature type="domain" description="Thrombospondin-like N-terminal" evidence="3">
    <location>
        <begin position="14"/>
        <end position="182"/>
    </location>
</feature>
<dbReference type="PaxDb" id="8022-A0A061A5C6"/>
<reference evidence="4" key="1">
    <citation type="journal article" date="2014" name="Nat. Commun.">
        <title>The rainbow trout genome provides novel insights into evolution after whole-genome duplication in vertebrates.</title>
        <authorList>
            <person name="Berthelot C."/>
            <person name="Brunet F."/>
            <person name="Chalopin D."/>
            <person name="Juanchich A."/>
            <person name="Bernard M."/>
            <person name="Noel B."/>
            <person name="Bento P."/>
            <person name="Da Silva C."/>
            <person name="Labadie K."/>
            <person name="Alberti A."/>
            <person name="Aury J.M."/>
            <person name="Louis A."/>
            <person name="Dehais P."/>
            <person name="Bardou P."/>
            <person name="Montfort J."/>
            <person name="Klopp C."/>
            <person name="Cabau C."/>
            <person name="Gaspin C."/>
            <person name="Thorgaard G.H."/>
            <person name="Boussaha M."/>
            <person name="Quillet E."/>
            <person name="Guyomard R."/>
            <person name="Galiana D."/>
            <person name="Bobe J."/>
            <person name="Volff J.N."/>
            <person name="Genet C."/>
            <person name="Wincker P."/>
            <person name="Jaillon O."/>
            <person name="Roest Crollius H."/>
            <person name="Guiguen Y."/>
        </authorList>
    </citation>
    <scope>NUCLEOTIDE SEQUENCE [LARGE SCALE GENOMIC DNA]</scope>
</reference>
<dbReference type="Proteomes" id="UP000193380">
    <property type="component" value="Unassembled WGS sequence"/>
</dbReference>
<evidence type="ECO:0000259" key="3">
    <source>
        <dbReference type="SMART" id="SM00210"/>
    </source>
</evidence>
<dbReference type="InterPro" id="IPR048287">
    <property type="entry name" value="TSPN-like_N"/>
</dbReference>
<reference evidence="4" key="2">
    <citation type="submission" date="2014-03" db="EMBL/GenBank/DDBJ databases">
        <authorList>
            <person name="Genoscope - CEA"/>
        </authorList>
    </citation>
    <scope>NUCLEOTIDE SEQUENCE</scope>
</reference>
<dbReference type="SUPFAM" id="SSF49899">
    <property type="entry name" value="Concanavalin A-like lectins/glucanases"/>
    <property type="match status" value="1"/>
</dbReference>
<evidence type="ECO:0000256" key="2">
    <source>
        <dbReference type="ARBA" id="ARBA00022737"/>
    </source>
</evidence>